<dbReference type="InterPro" id="IPR028082">
    <property type="entry name" value="Peripla_BP_I"/>
</dbReference>
<dbReference type="PANTHER" id="PTHR30146:SF109">
    <property type="entry name" value="HTH-TYPE TRANSCRIPTIONAL REGULATOR GALS"/>
    <property type="match status" value="1"/>
</dbReference>
<dbReference type="EMBL" id="FOHX01000006">
    <property type="protein sequence ID" value="SEU13855.1"/>
    <property type="molecule type" value="Genomic_DNA"/>
</dbReference>
<dbReference type="SUPFAM" id="SSF53822">
    <property type="entry name" value="Periplasmic binding protein-like I"/>
    <property type="match status" value="1"/>
</dbReference>
<protein>
    <submittedName>
        <fullName evidence="5">Transcriptional regulator, LacI family</fullName>
    </submittedName>
</protein>
<evidence type="ECO:0000313" key="5">
    <source>
        <dbReference type="EMBL" id="SEU13855.1"/>
    </source>
</evidence>
<dbReference type="InterPro" id="IPR010982">
    <property type="entry name" value="Lambda_DNA-bd_dom_sf"/>
</dbReference>
<evidence type="ECO:0000313" key="6">
    <source>
        <dbReference type="Proteomes" id="UP000199361"/>
    </source>
</evidence>
<keyword evidence="1" id="KW-0805">Transcription regulation</keyword>
<dbReference type="Gene3D" id="1.10.260.40">
    <property type="entry name" value="lambda repressor-like DNA-binding domains"/>
    <property type="match status" value="1"/>
</dbReference>
<dbReference type="CDD" id="cd01392">
    <property type="entry name" value="HTH_LacI"/>
    <property type="match status" value="1"/>
</dbReference>
<evidence type="ECO:0000256" key="1">
    <source>
        <dbReference type="ARBA" id="ARBA00023015"/>
    </source>
</evidence>
<keyword evidence="3" id="KW-0804">Transcription</keyword>
<dbReference type="InterPro" id="IPR046335">
    <property type="entry name" value="LacI/GalR-like_sensor"/>
</dbReference>
<reference evidence="5 6" key="1">
    <citation type="submission" date="2016-10" db="EMBL/GenBank/DDBJ databases">
        <authorList>
            <person name="de Groot N.N."/>
        </authorList>
    </citation>
    <scope>NUCLEOTIDE SEQUENCE [LARGE SCALE GENOMIC DNA]</scope>
    <source>
        <strain evidence="5 6">CGMCC 4.5598</strain>
    </source>
</reference>
<sequence>MRPTARQVAELAGVSVATVSYVLSGRDRPVAAETRRRVLDAAGRLGYTPDQAARSLRRGRTQRVCLVLSSLGGVPTDERLATDLHEMADARGYSVVNLAVYSEARAKAAVDVLRGGVADGALINVTGGHLAPELINGLAAAGLPMVVLSNEDGLEGCDVVRTPETDACEEAVTHLLARGRRRIAFLAHRHDLYRERPSGRVLGYTRALDRHGVPDRIITSGADDRVSAYQTATELLRSADRPDAIFAASDRAAISAIWAARDAGLRVPDDVAIVGVGNIDEGLITNPQLSTVGPLRHDYTDVVRLLFDRLQAEEAPAAREIVRSWTFLRRGSS</sequence>
<dbReference type="PANTHER" id="PTHR30146">
    <property type="entry name" value="LACI-RELATED TRANSCRIPTIONAL REPRESSOR"/>
    <property type="match status" value="1"/>
</dbReference>
<dbReference type="GO" id="GO:0000976">
    <property type="term" value="F:transcription cis-regulatory region binding"/>
    <property type="evidence" value="ECO:0007669"/>
    <property type="project" value="TreeGrafter"/>
</dbReference>
<dbReference type="PROSITE" id="PS50932">
    <property type="entry name" value="HTH_LACI_2"/>
    <property type="match status" value="1"/>
</dbReference>
<dbReference type="Pfam" id="PF13377">
    <property type="entry name" value="Peripla_BP_3"/>
    <property type="match status" value="1"/>
</dbReference>
<evidence type="ECO:0000256" key="2">
    <source>
        <dbReference type="ARBA" id="ARBA00023125"/>
    </source>
</evidence>
<gene>
    <name evidence="5" type="ORF">SAMN05421811_106204</name>
</gene>
<dbReference type="RefSeq" id="WP_091083423.1">
    <property type="nucleotide sequence ID" value="NZ_FOHX01000006.1"/>
</dbReference>
<dbReference type="Pfam" id="PF00356">
    <property type="entry name" value="LacI"/>
    <property type="match status" value="1"/>
</dbReference>
<dbReference type="Proteomes" id="UP000199361">
    <property type="component" value="Unassembled WGS sequence"/>
</dbReference>
<keyword evidence="2" id="KW-0238">DNA-binding</keyword>
<dbReference type="SMART" id="SM00354">
    <property type="entry name" value="HTH_LACI"/>
    <property type="match status" value="1"/>
</dbReference>
<dbReference type="Gene3D" id="3.40.50.2300">
    <property type="match status" value="2"/>
</dbReference>
<dbReference type="GO" id="GO:0003700">
    <property type="term" value="F:DNA-binding transcription factor activity"/>
    <property type="evidence" value="ECO:0007669"/>
    <property type="project" value="TreeGrafter"/>
</dbReference>
<feature type="domain" description="HTH lacI-type" evidence="4">
    <location>
        <begin position="3"/>
        <end position="58"/>
    </location>
</feature>
<accession>A0A1I0JTJ7</accession>
<dbReference type="SUPFAM" id="SSF47413">
    <property type="entry name" value="lambda repressor-like DNA-binding domains"/>
    <property type="match status" value="1"/>
</dbReference>
<dbReference type="STRING" id="568860.SAMN05421811_106204"/>
<keyword evidence="6" id="KW-1185">Reference proteome</keyword>
<name>A0A1I0JTJ7_9ACTN</name>
<evidence type="ECO:0000256" key="3">
    <source>
        <dbReference type="ARBA" id="ARBA00023163"/>
    </source>
</evidence>
<dbReference type="OrthoDB" id="4013327at2"/>
<dbReference type="CDD" id="cd06267">
    <property type="entry name" value="PBP1_LacI_sugar_binding-like"/>
    <property type="match status" value="1"/>
</dbReference>
<dbReference type="InterPro" id="IPR000843">
    <property type="entry name" value="HTH_LacI"/>
</dbReference>
<dbReference type="AlphaFoldDB" id="A0A1I0JTJ7"/>
<evidence type="ECO:0000259" key="4">
    <source>
        <dbReference type="PROSITE" id="PS50932"/>
    </source>
</evidence>
<organism evidence="5 6">
    <name type="scientific">Nonomuraea wenchangensis</name>
    <dbReference type="NCBI Taxonomy" id="568860"/>
    <lineage>
        <taxon>Bacteria</taxon>
        <taxon>Bacillati</taxon>
        <taxon>Actinomycetota</taxon>
        <taxon>Actinomycetes</taxon>
        <taxon>Streptosporangiales</taxon>
        <taxon>Streptosporangiaceae</taxon>
        <taxon>Nonomuraea</taxon>
    </lineage>
</organism>
<proteinExistence type="predicted"/>